<dbReference type="EMBL" id="JAERUA010000016">
    <property type="protein sequence ID" value="KAI1888784.1"/>
    <property type="molecule type" value="Genomic_DNA"/>
</dbReference>
<dbReference type="Proteomes" id="UP000829720">
    <property type="component" value="Unassembled WGS sequence"/>
</dbReference>
<comment type="caution">
    <text evidence="2">The sequence shown here is derived from an EMBL/GenBank/DDBJ whole genome shotgun (WGS) entry which is preliminary data.</text>
</comment>
<gene>
    <name evidence="2" type="ORF">AGOR_G00172280</name>
</gene>
<dbReference type="AlphaFoldDB" id="A0A8T3CZG7"/>
<name>A0A8T3CZG7_9TELE</name>
<proteinExistence type="predicted"/>
<keyword evidence="3" id="KW-1185">Reference proteome</keyword>
<evidence type="ECO:0000256" key="1">
    <source>
        <dbReference type="SAM" id="MobiDB-lite"/>
    </source>
</evidence>
<sequence length="113" mass="13182">MMETFGKVKQRAERRPPKPFKLTERPVKEESEEFQIHHDEEEDTLCAIREEELLKDLVIKEEFEMDGISLVVVSDAAECKRQETGPEGSSALKQTEGQVKNELEEFEINQFQR</sequence>
<evidence type="ECO:0000313" key="2">
    <source>
        <dbReference type="EMBL" id="KAI1888784.1"/>
    </source>
</evidence>
<organism evidence="2 3">
    <name type="scientific">Albula goreensis</name>
    <dbReference type="NCBI Taxonomy" id="1534307"/>
    <lineage>
        <taxon>Eukaryota</taxon>
        <taxon>Metazoa</taxon>
        <taxon>Chordata</taxon>
        <taxon>Craniata</taxon>
        <taxon>Vertebrata</taxon>
        <taxon>Euteleostomi</taxon>
        <taxon>Actinopterygii</taxon>
        <taxon>Neopterygii</taxon>
        <taxon>Teleostei</taxon>
        <taxon>Albuliformes</taxon>
        <taxon>Albulidae</taxon>
        <taxon>Albula</taxon>
    </lineage>
</organism>
<evidence type="ECO:0000313" key="3">
    <source>
        <dbReference type="Proteomes" id="UP000829720"/>
    </source>
</evidence>
<accession>A0A8T3CZG7</accession>
<protein>
    <submittedName>
        <fullName evidence="2">Uncharacterized protein</fullName>
    </submittedName>
</protein>
<feature type="compositionally biased region" description="Basic and acidic residues" evidence="1">
    <location>
        <begin position="10"/>
        <end position="35"/>
    </location>
</feature>
<feature type="region of interest" description="Disordered" evidence="1">
    <location>
        <begin position="81"/>
        <end position="113"/>
    </location>
</feature>
<feature type="region of interest" description="Disordered" evidence="1">
    <location>
        <begin position="1"/>
        <end position="35"/>
    </location>
</feature>
<reference evidence="2" key="1">
    <citation type="submission" date="2021-01" db="EMBL/GenBank/DDBJ databases">
        <authorList>
            <person name="Zahm M."/>
            <person name="Roques C."/>
            <person name="Cabau C."/>
            <person name="Klopp C."/>
            <person name="Donnadieu C."/>
            <person name="Jouanno E."/>
            <person name="Lampietro C."/>
            <person name="Louis A."/>
            <person name="Herpin A."/>
            <person name="Echchiki A."/>
            <person name="Berthelot C."/>
            <person name="Parey E."/>
            <person name="Roest-Crollius H."/>
            <person name="Braasch I."/>
            <person name="Postlethwait J."/>
            <person name="Bobe J."/>
            <person name="Montfort J."/>
            <person name="Bouchez O."/>
            <person name="Begum T."/>
            <person name="Mejri S."/>
            <person name="Adams A."/>
            <person name="Chen W.-J."/>
            <person name="Guiguen Y."/>
        </authorList>
    </citation>
    <scope>NUCLEOTIDE SEQUENCE</scope>
    <source>
        <tissue evidence="2">Blood</tissue>
    </source>
</reference>